<dbReference type="PANTHER" id="PTHR12110:SF57">
    <property type="entry name" value="DIOXYGENASE, PUTATIVE-RELATED"/>
    <property type="match status" value="1"/>
</dbReference>
<dbReference type="InterPro" id="IPR013022">
    <property type="entry name" value="Xyl_isomerase-like_TIM-brl"/>
</dbReference>
<dbReference type="InParanoid" id="A0A1Z5T240"/>
<dbReference type="VEuPathDB" id="FungiDB:BTJ68_09898"/>
<evidence type="ECO:0000313" key="3">
    <source>
        <dbReference type="Proteomes" id="UP000194280"/>
    </source>
</evidence>
<dbReference type="OrthoDB" id="5360893at2759"/>
<dbReference type="PANTHER" id="PTHR12110">
    <property type="entry name" value="HYDROXYPYRUVATE ISOMERASE"/>
    <property type="match status" value="1"/>
</dbReference>
<evidence type="ECO:0000259" key="1">
    <source>
        <dbReference type="Pfam" id="PF01261"/>
    </source>
</evidence>
<dbReference type="InterPro" id="IPR050312">
    <property type="entry name" value="IolE/XylAMocC-like"/>
</dbReference>
<dbReference type="AlphaFoldDB" id="A0A1Z5T240"/>
<reference evidence="2 3" key="1">
    <citation type="submission" date="2017-01" db="EMBL/GenBank/DDBJ databases">
        <title>The recent genome duplication of the halophilic yeast Hortaea werneckii: insights from long-read sequencing.</title>
        <authorList>
            <person name="Sinha S."/>
            <person name="Flibotte S."/>
            <person name="Neira M."/>
            <person name="Lenassi M."/>
            <person name="Gostincar C."/>
            <person name="Stajich J.E."/>
            <person name="Nislow C.E."/>
        </authorList>
    </citation>
    <scope>NUCLEOTIDE SEQUENCE [LARGE SCALE GENOMIC DNA]</scope>
    <source>
        <strain evidence="2 3">EXF-2000</strain>
    </source>
</reference>
<accession>A0A1Z5T240</accession>
<sequence>MKFFPVITSMSLGRAWNHALEEKLKRASSAGFGGIELFYEDLEYFAWSRPGAQSNDTPASLTELVAAAAEIRKLCLEQRLTIIGLQPFLFYEGLLDRKEHAARIEKLHVWFDIVDALDVDTIQIPSNFLPEPQITSDLDVIVADMVEVAELGANRSKPIRFAFENLCWGTHIDTWEQAWQVVQLVNRPNFGMCLDTFNIAGRVWADPASADGKAVDADAALESSLERLVNTVDVSKVFYIQLVDAERLKTPLDESHEYYAKGQPARMSWSRNARCFMYETDRGAYLPVEKVAKTIIQQLGYQGAVSMELFSRTMSDPDPEVPHQHATRGIESWKKIVQALELN</sequence>
<comment type="caution">
    <text evidence="2">The sequence shown here is derived from an EMBL/GenBank/DDBJ whole genome shotgun (WGS) entry which is preliminary data.</text>
</comment>
<organism evidence="2 3">
    <name type="scientific">Hortaea werneckii EXF-2000</name>
    <dbReference type="NCBI Taxonomy" id="1157616"/>
    <lineage>
        <taxon>Eukaryota</taxon>
        <taxon>Fungi</taxon>
        <taxon>Dikarya</taxon>
        <taxon>Ascomycota</taxon>
        <taxon>Pezizomycotina</taxon>
        <taxon>Dothideomycetes</taxon>
        <taxon>Dothideomycetidae</taxon>
        <taxon>Mycosphaerellales</taxon>
        <taxon>Teratosphaeriaceae</taxon>
        <taxon>Hortaea</taxon>
    </lineage>
</organism>
<dbReference type="Pfam" id="PF01261">
    <property type="entry name" value="AP_endonuc_2"/>
    <property type="match status" value="1"/>
</dbReference>
<dbReference type="Gene3D" id="3.20.20.150">
    <property type="entry name" value="Divalent-metal-dependent TIM barrel enzymes"/>
    <property type="match status" value="1"/>
</dbReference>
<feature type="domain" description="Xylose isomerase-like TIM barrel" evidence="1">
    <location>
        <begin position="25"/>
        <end position="321"/>
    </location>
</feature>
<evidence type="ECO:0000313" key="2">
    <source>
        <dbReference type="EMBL" id="OTA29362.1"/>
    </source>
</evidence>
<dbReference type="STRING" id="1157616.A0A1Z5T240"/>
<dbReference type="InterPro" id="IPR036237">
    <property type="entry name" value="Xyl_isomerase-like_sf"/>
</dbReference>
<dbReference type="EMBL" id="MUNK01000150">
    <property type="protein sequence ID" value="OTA29362.1"/>
    <property type="molecule type" value="Genomic_DNA"/>
</dbReference>
<proteinExistence type="predicted"/>
<protein>
    <recommendedName>
        <fullName evidence="1">Xylose isomerase-like TIM barrel domain-containing protein</fullName>
    </recommendedName>
</protein>
<keyword evidence="3" id="KW-1185">Reference proteome</keyword>
<dbReference type="Proteomes" id="UP000194280">
    <property type="component" value="Unassembled WGS sequence"/>
</dbReference>
<gene>
    <name evidence="2" type="ORF">BTJ68_09898</name>
</gene>
<dbReference type="SUPFAM" id="SSF51658">
    <property type="entry name" value="Xylose isomerase-like"/>
    <property type="match status" value="1"/>
</dbReference>
<name>A0A1Z5T240_HORWE</name>